<dbReference type="InterPro" id="IPR016130">
    <property type="entry name" value="Tyr_Pase_AS"/>
</dbReference>
<dbReference type="AlphaFoldDB" id="A0A2W2AJX2"/>
<dbReference type="SUPFAM" id="SSF52799">
    <property type="entry name" value="(Phosphotyrosine protein) phosphatases II"/>
    <property type="match status" value="1"/>
</dbReference>
<comment type="caution">
    <text evidence="1">The sequence shown here is derived from an EMBL/GenBank/DDBJ whole genome shotgun (WGS) entry which is preliminary data.</text>
</comment>
<sequence length="167" mass="18356">MIIVCPLNKVQPLIDRHGAKHVVTLLAPDTPHDAPQGITPGRHLKLYFHDIVQPMEGHVPPGAGDAEKMIAFFQDWDRKDPMLVHCWAGISRSTAAAYTALCMFRPGADEEELAFELRQASPSATPNRLIVSLADEVLGRNGRMVRAIEKIGRGADAFEGTPFVLRP</sequence>
<evidence type="ECO:0000313" key="1">
    <source>
        <dbReference type="EMBL" id="PZF75621.1"/>
    </source>
</evidence>
<dbReference type="InterPro" id="IPR029021">
    <property type="entry name" value="Prot-tyrosine_phosphatase-like"/>
</dbReference>
<dbReference type="Gene3D" id="3.90.190.10">
    <property type="entry name" value="Protein tyrosine phosphatase superfamily"/>
    <property type="match status" value="1"/>
</dbReference>
<dbReference type="PROSITE" id="PS00383">
    <property type="entry name" value="TYR_PHOSPHATASE_1"/>
    <property type="match status" value="1"/>
</dbReference>
<organism evidence="1 2">
    <name type="scientific">Aestuariivirga litoralis</name>
    <dbReference type="NCBI Taxonomy" id="2650924"/>
    <lineage>
        <taxon>Bacteria</taxon>
        <taxon>Pseudomonadati</taxon>
        <taxon>Pseudomonadota</taxon>
        <taxon>Alphaproteobacteria</taxon>
        <taxon>Hyphomicrobiales</taxon>
        <taxon>Aestuariivirgaceae</taxon>
        <taxon>Aestuariivirga</taxon>
    </lineage>
</organism>
<keyword evidence="2" id="KW-1185">Reference proteome</keyword>
<dbReference type="RefSeq" id="WP_111199815.1">
    <property type="nucleotide sequence ID" value="NZ_QKVK01000009.1"/>
</dbReference>
<proteinExistence type="predicted"/>
<reference evidence="2" key="1">
    <citation type="submission" date="2018-06" db="EMBL/GenBank/DDBJ databases">
        <title>Aestuariibacter litoralis strain KCTC 52945T.</title>
        <authorList>
            <person name="Li X."/>
            <person name="Salam N."/>
            <person name="Li J.-L."/>
            <person name="Chen Y.-M."/>
            <person name="Yang Z.-W."/>
            <person name="Zhang L.-Y."/>
            <person name="Han M.-X."/>
            <person name="Xiao M."/>
            <person name="Li W.-J."/>
        </authorList>
    </citation>
    <scope>NUCLEOTIDE SEQUENCE [LARGE SCALE GENOMIC DNA]</scope>
    <source>
        <strain evidence="2">KCTC 52945</strain>
    </source>
</reference>
<dbReference type="EMBL" id="QKVK01000009">
    <property type="protein sequence ID" value="PZF75621.1"/>
    <property type="molecule type" value="Genomic_DNA"/>
</dbReference>
<evidence type="ECO:0000313" key="2">
    <source>
        <dbReference type="Proteomes" id="UP000248795"/>
    </source>
</evidence>
<accession>A0A2W2AJX2</accession>
<name>A0A2W2AJX2_9HYPH</name>
<gene>
    <name evidence="1" type="ORF">DK847_17415</name>
</gene>
<dbReference type="Proteomes" id="UP000248795">
    <property type="component" value="Unassembled WGS sequence"/>
</dbReference>
<protein>
    <submittedName>
        <fullName evidence="1">Tyrosine protein phosphatase</fullName>
    </submittedName>
</protein>